<name>A0AC35FAE0_9BILA</name>
<reference evidence="2" key="1">
    <citation type="submission" date="2022-11" db="UniProtKB">
        <authorList>
            <consortium name="WormBaseParasite"/>
        </authorList>
    </citation>
    <scope>IDENTIFICATION</scope>
</reference>
<dbReference type="Proteomes" id="UP000887580">
    <property type="component" value="Unplaced"/>
</dbReference>
<dbReference type="WBParaSite" id="PS1159_v2.g14772.t1">
    <property type="protein sequence ID" value="PS1159_v2.g14772.t1"/>
    <property type="gene ID" value="PS1159_v2.g14772"/>
</dbReference>
<proteinExistence type="predicted"/>
<accession>A0AC35FAE0</accession>
<evidence type="ECO:0000313" key="1">
    <source>
        <dbReference type="Proteomes" id="UP000887580"/>
    </source>
</evidence>
<protein>
    <submittedName>
        <fullName evidence="2">Uncharacterized protein</fullName>
    </submittedName>
</protein>
<evidence type="ECO:0000313" key="2">
    <source>
        <dbReference type="WBParaSite" id="PS1159_v2.g14772.t1"/>
    </source>
</evidence>
<organism evidence="1 2">
    <name type="scientific">Panagrolaimus sp. PS1159</name>
    <dbReference type="NCBI Taxonomy" id="55785"/>
    <lineage>
        <taxon>Eukaryota</taxon>
        <taxon>Metazoa</taxon>
        <taxon>Ecdysozoa</taxon>
        <taxon>Nematoda</taxon>
        <taxon>Chromadorea</taxon>
        <taxon>Rhabditida</taxon>
        <taxon>Tylenchina</taxon>
        <taxon>Panagrolaimomorpha</taxon>
        <taxon>Panagrolaimoidea</taxon>
        <taxon>Panagrolaimidae</taxon>
        <taxon>Panagrolaimus</taxon>
    </lineage>
</organism>
<sequence>MKDQELLPICSRFASYNDSLENAVYSSNGNFLEKFEKIDNTLVYKESFKVLESGITIDKICKHAKGLIVTGDHRIALFCINEKKVLARGKHFDHIIAVKSLKDGTIAILSARKKLHIFKLLEDGSFADVKSLELNQECTIFTGIIRGGSVNELEVFAGGILGSIHRHKPFEGADVLTSYEGHEGMIFEMNIFGNKLYSIGDDRSIRIFDIESAKELNVAYGHESRIRALKVLSDDRIFSAGDEICLWKWIGSSLMLIEKYEVGIGKIVHLNIFDNLLLASSMNGAMVTVQIKERLWEPIKIPAFEDYVIRAFIKILDGTYFFVDDQKHLYFTTKDTVIKRFIENQKIRFDSLRLSKSGKYAAAASDNKVFLIETSTKKYCTFVVEDVLGGEFFIDDELNVIAKNGKGIAFSMKDNVFIKKSACVSRGLPIKCGLAVDNFYLFGTAKGYIIAYQKSDLLKEAFSFKVSAKSEPVTDISVINSQIYILTRDGKCSVCQKQNDKYEIIDSYTTAEKPTAFLSVEHEHYIWGFRASEFIFIPLRSSNPLAVYECGGGHRISNVYPVFDEKKNFYGIRYEHIIRGEFKIVEMEISKIQNVVGPFHQSNIYGITMINEGHSIITAGIDTKILLCDIDTNGRFCPRWHSSAHLSSIHSLDSTKLRNGKEFVATCGGTSEIRIWKIGENCYFNISIGKIEKLLSYQNSEPSTFSKIAVSSDLLTIYAASTSGIVTALSKELSLIQKVEAFDSGLSAICSVNLNDTNLSKNVCAVGCEGGDFALVDFETESVVLKSSHPHYSTITDICFSSCENHWTLGTIATDCQIIISYFGITNDGNLKIVNTKYFNTNVGDPIAILPIDNSSNYLIVGQGIDFVKNV</sequence>